<protein>
    <submittedName>
        <fullName evidence="1">Uncharacterized protein</fullName>
    </submittedName>
</protein>
<evidence type="ECO:0000313" key="2">
    <source>
        <dbReference type="Proteomes" id="UP000828390"/>
    </source>
</evidence>
<dbReference type="Proteomes" id="UP000828390">
    <property type="component" value="Unassembled WGS sequence"/>
</dbReference>
<keyword evidence="2" id="KW-1185">Reference proteome</keyword>
<dbReference type="AlphaFoldDB" id="A0A9D4QPR0"/>
<sequence>MRTTTTSSGSGISQSQSTYLALHRDSLTPGETFSVYFRQLEPYYSTLEASLVFSIAKDEQNGVKARNVTYSSASSSLSICRCFLCVCTCLFPIRELKILN</sequence>
<name>A0A9D4QPR0_DREPO</name>
<reference evidence="1" key="1">
    <citation type="journal article" date="2019" name="bioRxiv">
        <title>The Genome of the Zebra Mussel, Dreissena polymorpha: A Resource for Invasive Species Research.</title>
        <authorList>
            <person name="McCartney M.A."/>
            <person name="Auch B."/>
            <person name="Kono T."/>
            <person name="Mallez S."/>
            <person name="Zhang Y."/>
            <person name="Obille A."/>
            <person name="Becker A."/>
            <person name="Abrahante J.E."/>
            <person name="Garbe J."/>
            <person name="Badalamenti J.P."/>
            <person name="Herman A."/>
            <person name="Mangelson H."/>
            <person name="Liachko I."/>
            <person name="Sullivan S."/>
            <person name="Sone E.D."/>
            <person name="Koren S."/>
            <person name="Silverstein K.A.T."/>
            <person name="Beckman K.B."/>
            <person name="Gohl D.M."/>
        </authorList>
    </citation>
    <scope>NUCLEOTIDE SEQUENCE</scope>
    <source>
        <strain evidence="1">Duluth1</strain>
        <tissue evidence="1">Whole animal</tissue>
    </source>
</reference>
<dbReference type="EMBL" id="JAIWYP010000004">
    <property type="protein sequence ID" value="KAH3838738.1"/>
    <property type="molecule type" value="Genomic_DNA"/>
</dbReference>
<gene>
    <name evidence="1" type="ORF">DPMN_112152</name>
</gene>
<organism evidence="1 2">
    <name type="scientific">Dreissena polymorpha</name>
    <name type="common">Zebra mussel</name>
    <name type="synonym">Mytilus polymorpha</name>
    <dbReference type="NCBI Taxonomy" id="45954"/>
    <lineage>
        <taxon>Eukaryota</taxon>
        <taxon>Metazoa</taxon>
        <taxon>Spiralia</taxon>
        <taxon>Lophotrochozoa</taxon>
        <taxon>Mollusca</taxon>
        <taxon>Bivalvia</taxon>
        <taxon>Autobranchia</taxon>
        <taxon>Heteroconchia</taxon>
        <taxon>Euheterodonta</taxon>
        <taxon>Imparidentia</taxon>
        <taxon>Neoheterodontei</taxon>
        <taxon>Myida</taxon>
        <taxon>Dreissenoidea</taxon>
        <taxon>Dreissenidae</taxon>
        <taxon>Dreissena</taxon>
    </lineage>
</organism>
<proteinExistence type="predicted"/>
<evidence type="ECO:0000313" key="1">
    <source>
        <dbReference type="EMBL" id="KAH3838738.1"/>
    </source>
</evidence>
<accession>A0A9D4QPR0</accession>
<comment type="caution">
    <text evidence="1">The sequence shown here is derived from an EMBL/GenBank/DDBJ whole genome shotgun (WGS) entry which is preliminary data.</text>
</comment>
<reference evidence="1" key="2">
    <citation type="submission" date="2020-11" db="EMBL/GenBank/DDBJ databases">
        <authorList>
            <person name="McCartney M.A."/>
            <person name="Auch B."/>
            <person name="Kono T."/>
            <person name="Mallez S."/>
            <person name="Becker A."/>
            <person name="Gohl D.M."/>
            <person name="Silverstein K.A.T."/>
            <person name="Koren S."/>
            <person name="Bechman K.B."/>
            <person name="Herman A."/>
            <person name="Abrahante J.E."/>
            <person name="Garbe J."/>
        </authorList>
    </citation>
    <scope>NUCLEOTIDE SEQUENCE</scope>
    <source>
        <strain evidence="1">Duluth1</strain>
        <tissue evidence="1">Whole animal</tissue>
    </source>
</reference>